<dbReference type="SUPFAM" id="SSF56112">
    <property type="entry name" value="Protein kinase-like (PK-like)"/>
    <property type="match status" value="1"/>
</dbReference>
<dbReference type="PROSITE" id="PS50011">
    <property type="entry name" value="PROTEIN_KINASE_DOM"/>
    <property type="match status" value="1"/>
</dbReference>
<dbReference type="Gene3D" id="1.10.510.10">
    <property type="entry name" value="Transferase(Phosphotransferase) domain 1"/>
    <property type="match status" value="1"/>
</dbReference>
<dbReference type="RefSeq" id="WP_132873408.1">
    <property type="nucleotide sequence ID" value="NZ_SMGG01000004.1"/>
</dbReference>
<accession>A0A4R1K9A5</accession>
<dbReference type="InterPro" id="IPR050154">
    <property type="entry name" value="UbiB_kinase"/>
</dbReference>
<dbReference type="CDD" id="cd05121">
    <property type="entry name" value="ABC1_ADCK3-like"/>
    <property type="match status" value="1"/>
</dbReference>
<evidence type="ECO:0000259" key="3">
    <source>
        <dbReference type="PROSITE" id="PS50011"/>
    </source>
</evidence>
<keyword evidence="4" id="KW-0808">Transferase</keyword>
<dbReference type="AlphaFoldDB" id="A0A4R1K9A5"/>
<dbReference type="InterPro" id="IPR004147">
    <property type="entry name" value="ABC1_dom"/>
</dbReference>
<keyword evidence="5" id="KW-1185">Reference proteome</keyword>
<name>A0A4R1K9A5_9BACT</name>
<dbReference type="PANTHER" id="PTHR10566">
    <property type="entry name" value="CHAPERONE-ACTIVITY OF BC1 COMPLEX CABC1 -RELATED"/>
    <property type="match status" value="1"/>
</dbReference>
<gene>
    <name evidence="4" type="ORF">C8D98_1475</name>
</gene>
<protein>
    <submittedName>
        <fullName evidence="4">Putative unusual protein kinase regulating ubiquinone biosynthesis (AarF/ABC1/UbiB family)</fullName>
    </submittedName>
</protein>
<organism evidence="4 5">
    <name type="scientific">Seleniivibrio woodruffii</name>
    <dbReference type="NCBI Taxonomy" id="1078050"/>
    <lineage>
        <taxon>Bacteria</taxon>
        <taxon>Pseudomonadati</taxon>
        <taxon>Deferribacterota</taxon>
        <taxon>Deferribacteres</taxon>
        <taxon>Deferribacterales</taxon>
        <taxon>Geovibrionaceae</taxon>
        <taxon>Seleniivibrio</taxon>
    </lineage>
</organism>
<feature type="transmembrane region" description="Helical" evidence="2">
    <location>
        <begin position="16"/>
        <end position="36"/>
    </location>
</feature>
<dbReference type="PANTHER" id="PTHR10566:SF113">
    <property type="entry name" value="PROTEIN ACTIVITY OF BC1 COMPLEX KINASE 7, CHLOROPLASTIC"/>
    <property type="match status" value="1"/>
</dbReference>
<evidence type="ECO:0000256" key="1">
    <source>
        <dbReference type="ARBA" id="ARBA00009670"/>
    </source>
</evidence>
<dbReference type="InterPro" id="IPR000719">
    <property type="entry name" value="Prot_kinase_dom"/>
</dbReference>
<dbReference type="EMBL" id="SMGG01000004">
    <property type="protein sequence ID" value="TCK60597.1"/>
    <property type="molecule type" value="Genomic_DNA"/>
</dbReference>
<dbReference type="InterPro" id="IPR011009">
    <property type="entry name" value="Kinase-like_dom_sf"/>
</dbReference>
<evidence type="ECO:0000313" key="5">
    <source>
        <dbReference type="Proteomes" id="UP000294614"/>
    </source>
</evidence>
<dbReference type="GO" id="GO:0004672">
    <property type="term" value="F:protein kinase activity"/>
    <property type="evidence" value="ECO:0007669"/>
    <property type="project" value="InterPro"/>
</dbReference>
<comment type="caution">
    <text evidence="4">The sequence shown here is derived from an EMBL/GenBank/DDBJ whole genome shotgun (WGS) entry which is preliminary data.</text>
</comment>
<proteinExistence type="inferred from homology"/>
<sequence>MRNFIRYYSPVRVYHVFRVILTVFLIIRGSKSFLFIKPLSPEKLKSKINNLGASFIKLAQVLATRADFFPDEYLFYLRQLHDEIPPMSPADFDKIYQRAFGGRICFRDFDRKPIASASIGQVHRALLIDGTEVAVKLRRYDIENVIKADIRILDFFQKLFRPMFSENTKNSLDAVIVEFSRMIMKEVDLNIELLNLQKFWELYPNSGVRFPMGYPECSCSDALVMSFERGYRFDDKENLRKLNISFEKLMVKLVNFYVDQSFIKGFFHADPHPGNLLVTEDGELVLLDFGMVQRIPSKTRQNIISLVKAANERDFEEYIKCAKKLGIISIDAPEFGLQDLAEQVFDILDNNALSAQSMQSLAFALMDSLKKVPYKLPQEAVYLMRMSSIIEGLGTNYIENFNGIKDILPILKERMPEALGFTDGLWETAKRETLELPLTFKKVKKVINDLSGNNLEVHISPEDKESLKLALKKYLRPIFAGILIIVTAFFVQGSQIPHHEYISYILYAAGSLKIIFSL</sequence>
<dbReference type="Pfam" id="PF03109">
    <property type="entry name" value="ABC1"/>
    <property type="match status" value="1"/>
</dbReference>
<dbReference type="OrthoDB" id="9795390at2"/>
<evidence type="ECO:0000256" key="2">
    <source>
        <dbReference type="SAM" id="Phobius"/>
    </source>
</evidence>
<keyword evidence="4" id="KW-0830">Ubiquinone</keyword>
<feature type="domain" description="Protein kinase" evidence="3">
    <location>
        <begin position="108"/>
        <end position="479"/>
    </location>
</feature>
<dbReference type="Proteomes" id="UP000294614">
    <property type="component" value="Unassembled WGS sequence"/>
</dbReference>
<keyword evidence="2" id="KW-0812">Transmembrane</keyword>
<dbReference type="GO" id="GO:0005524">
    <property type="term" value="F:ATP binding"/>
    <property type="evidence" value="ECO:0007669"/>
    <property type="project" value="InterPro"/>
</dbReference>
<keyword evidence="2" id="KW-1133">Transmembrane helix</keyword>
<evidence type="ECO:0000313" key="4">
    <source>
        <dbReference type="EMBL" id="TCK60597.1"/>
    </source>
</evidence>
<keyword evidence="4" id="KW-0418">Kinase</keyword>
<comment type="similarity">
    <text evidence="1">Belongs to the protein kinase superfamily. ADCK protein kinase family.</text>
</comment>
<keyword evidence="2" id="KW-0472">Membrane</keyword>
<reference evidence="4 5" key="1">
    <citation type="submission" date="2019-03" db="EMBL/GenBank/DDBJ databases">
        <title>Genomic Encyclopedia of Type Strains, Phase IV (KMG-IV): sequencing the most valuable type-strain genomes for metagenomic binning, comparative biology and taxonomic classification.</title>
        <authorList>
            <person name="Goeker M."/>
        </authorList>
    </citation>
    <scope>NUCLEOTIDE SEQUENCE [LARGE SCALE GENOMIC DNA]</scope>
    <source>
        <strain evidence="4 5">DSM 24984</strain>
    </source>
</reference>